<evidence type="ECO:0000313" key="1">
    <source>
        <dbReference type="EMBL" id="QHT19786.1"/>
    </source>
</evidence>
<name>A0A6C0DS50_9ZZZZ</name>
<reference evidence="1" key="1">
    <citation type="journal article" date="2020" name="Nature">
        <title>Giant virus diversity and host interactions through global metagenomics.</title>
        <authorList>
            <person name="Schulz F."/>
            <person name="Roux S."/>
            <person name="Paez-Espino D."/>
            <person name="Jungbluth S."/>
            <person name="Walsh D.A."/>
            <person name="Denef V.J."/>
            <person name="McMahon K.D."/>
            <person name="Konstantinidis K.T."/>
            <person name="Eloe-Fadrosh E.A."/>
            <person name="Kyrpides N.C."/>
            <person name="Woyke T."/>
        </authorList>
    </citation>
    <scope>NUCLEOTIDE SEQUENCE</scope>
    <source>
        <strain evidence="1">GVMAG-M-3300023174-5</strain>
    </source>
</reference>
<dbReference type="AlphaFoldDB" id="A0A6C0DS50"/>
<organism evidence="1">
    <name type="scientific">viral metagenome</name>
    <dbReference type="NCBI Taxonomy" id="1070528"/>
    <lineage>
        <taxon>unclassified sequences</taxon>
        <taxon>metagenomes</taxon>
        <taxon>organismal metagenomes</taxon>
    </lineage>
</organism>
<sequence>MLELKRKMSYNFYQREQLGFYPSFDEIPEKKQSHEFIEITFEYFKYYKNVYCWQQVSGPVIYGFIKRCGKELLDSLNKEAGVNAQIIKNCGGRTIFPLTYNSTYYILESYNNDF</sequence>
<proteinExistence type="predicted"/>
<dbReference type="EMBL" id="MN739669">
    <property type="protein sequence ID" value="QHT19786.1"/>
    <property type="molecule type" value="Genomic_DNA"/>
</dbReference>
<accession>A0A6C0DS50</accession>
<protein>
    <submittedName>
        <fullName evidence="1">Uncharacterized protein</fullName>
    </submittedName>
</protein>